<accession>A0A1H3LL08</accession>
<gene>
    <name evidence="2" type="ORF">SAMN05216564_107129</name>
</gene>
<evidence type="ECO:0000313" key="2">
    <source>
        <dbReference type="EMBL" id="SDY65063.1"/>
    </source>
</evidence>
<evidence type="ECO:0000256" key="1">
    <source>
        <dbReference type="SAM" id="Phobius"/>
    </source>
</evidence>
<keyword evidence="3" id="KW-1185">Reference proteome</keyword>
<keyword evidence="1" id="KW-0472">Membrane</keyword>
<evidence type="ECO:0008006" key="4">
    <source>
        <dbReference type="Google" id="ProtNLM"/>
    </source>
</evidence>
<sequence length="127" mass="14511">MFETWATRFSDSRVRRFWILGLAALLLHTVLDPLLTYLAVNVLDVGVETNLWLATYLNQGLTTFIGIHFPLYLGSLLMMSVFTWLFSRASESEATQLYWLSIGTWSAIILWGILIVGNNLWVLLQSI</sequence>
<keyword evidence="1" id="KW-1133">Transmembrane helix</keyword>
<dbReference type="EMBL" id="FNPC01000007">
    <property type="protein sequence ID" value="SDY65063.1"/>
    <property type="molecule type" value="Genomic_DNA"/>
</dbReference>
<dbReference type="AlphaFoldDB" id="A0A1H3LL08"/>
<protein>
    <recommendedName>
        <fullName evidence="4">DUF5658 domain-containing protein</fullName>
    </recommendedName>
</protein>
<feature type="transmembrane region" description="Helical" evidence="1">
    <location>
        <begin position="97"/>
        <end position="124"/>
    </location>
</feature>
<organism evidence="2 3">
    <name type="scientific">Halopenitus persicus</name>
    <dbReference type="NCBI Taxonomy" id="1048396"/>
    <lineage>
        <taxon>Archaea</taxon>
        <taxon>Methanobacteriati</taxon>
        <taxon>Methanobacteriota</taxon>
        <taxon>Stenosarchaea group</taxon>
        <taxon>Halobacteria</taxon>
        <taxon>Halobacteriales</taxon>
        <taxon>Haloferacaceae</taxon>
        <taxon>Halopenitus</taxon>
    </lineage>
</organism>
<feature type="transmembrane region" description="Helical" evidence="1">
    <location>
        <begin position="60"/>
        <end position="85"/>
    </location>
</feature>
<evidence type="ECO:0000313" key="3">
    <source>
        <dbReference type="Proteomes" id="UP000199079"/>
    </source>
</evidence>
<reference evidence="3" key="1">
    <citation type="submission" date="2016-10" db="EMBL/GenBank/DDBJ databases">
        <authorList>
            <person name="Varghese N."/>
            <person name="Submissions S."/>
        </authorList>
    </citation>
    <scope>NUCLEOTIDE SEQUENCE [LARGE SCALE GENOMIC DNA]</scope>
    <source>
        <strain evidence="3">DC30,IBRC 10041,KCTC 4046</strain>
    </source>
</reference>
<name>A0A1H3LL08_9EURY</name>
<keyword evidence="1" id="KW-0812">Transmembrane</keyword>
<proteinExistence type="predicted"/>
<feature type="transmembrane region" description="Helical" evidence="1">
    <location>
        <begin position="17"/>
        <end position="40"/>
    </location>
</feature>
<dbReference type="Proteomes" id="UP000199079">
    <property type="component" value="Unassembled WGS sequence"/>
</dbReference>